<dbReference type="EMBL" id="JAHOEL010000040">
    <property type="protein sequence ID" value="MBV3393020.1"/>
    <property type="molecule type" value="Genomic_DNA"/>
</dbReference>
<dbReference type="PROSITE" id="PS51935">
    <property type="entry name" value="NLPC_P60"/>
    <property type="match status" value="1"/>
</dbReference>
<dbReference type="PANTHER" id="PTHR47053">
    <property type="entry name" value="MUREIN DD-ENDOPEPTIDASE MEPH-RELATED"/>
    <property type="match status" value="1"/>
</dbReference>
<evidence type="ECO:0000256" key="4">
    <source>
        <dbReference type="SAM" id="Phobius"/>
    </source>
</evidence>
<comment type="caution">
    <text evidence="6">The sequence shown here is derived from an EMBL/GenBank/DDBJ whole genome shotgun (WGS) entry which is preliminary data.</text>
</comment>
<name>A0AAW4MVJ4_9FIRM</name>
<keyword evidence="4" id="KW-0812">Transmembrane</keyword>
<dbReference type="GO" id="GO:0006508">
    <property type="term" value="P:proteolysis"/>
    <property type="evidence" value="ECO:0007669"/>
    <property type="project" value="UniProtKB-KW"/>
</dbReference>
<protein>
    <submittedName>
        <fullName evidence="6">C40 family peptidase</fullName>
    </submittedName>
</protein>
<dbReference type="Pfam" id="PF16403">
    <property type="entry name" value="Bact_surface_Ig-like"/>
    <property type="match status" value="1"/>
</dbReference>
<dbReference type="RefSeq" id="WP_217747778.1">
    <property type="nucleotide sequence ID" value="NZ_JAHOEB010000040.1"/>
</dbReference>
<sequence length="494" mass="52174">MDKKTKEIMSFVSNRVRTQKTMFIPVFAISAFAIVGYTAADRTAPVVHSNTIEVPYGTVLKASDFAISDNRDHTDTLKTKIHAESYEKNQLGTYTVNVTVKDAFNNESTKTVNVKVVDNEAPVLESKTDDGFVINVEANGSSNLKDYIKATDNVDGDVTDFINFDKELDTTQLGEQVINASVEDNMGNIATKTFTFNVGDTSAPEMNLKNGNFVVNYGDNFDINNYVEAKDNYDMNPVLSVEGEIDTKKLDGTQPIKVTATDATGNKTENTYDVTVADIAAPSITLKSTDINVKNGDSFDAKSNIASAIDNLDGDVTSKVNVSGSVNTSKAGSYTVNYTVTDNAGNTANASAKVTVAATPSRGGYNAGGTSVKGGHSGIVGTGLSKVGSAYVFGASGPTAFDCSGFTSWVYRQNGKSLPRTASAQYSGTTRVSKDGLSAGDLVFFAGTYKSGISHVGIYIGNGQFVHAANSSTGVTVSSLNSGYYASHYAGAGR</sequence>
<dbReference type="PANTHER" id="PTHR47053:SF1">
    <property type="entry name" value="MUREIN DD-ENDOPEPTIDASE MEPH-RELATED"/>
    <property type="match status" value="1"/>
</dbReference>
<dbReference type="EMBL" id="JAHOEF010000040">
    <property type="protein sequence ID" value="MBV3382979.1"/>
    <property type="molecule type" value="Genomic_DNA"/>
</dbReference>
<keyword evidence="9" id="KW-1185">Reference proteome</keyword>
<dbReference type="Proteomes" id="UP001196408">
    <property type="component" value="Unassembled WGS sequence"/>
</dbReference>
<dbReference type="InterPro" id="IPR032179">
    <property type="entry name" value="Cry22Aa_Ig-like"/>
</dbReference>
<keyword evidence="4" id="KW-1133">Transmembrane helix</keyword>
<proteinExistence type="predicted"/>
<feature type="transmembrane region" description="Helical" evidence="4">
    <location>
        <begin position="21"/>
        <end position="40"/>
    </location>
</feature>
<gene>
    <name evidence="6" type="ORF">KSV97_07060</name>
    <name evidence="7" type="ORF">KSW06_07090</name>
</gene>
<keyword evidence="1" id="KW-0645">Protease</keyword>
<evidence type="ECO:0000256" key="3">
    <source>
        <dbReference type="ARBA" id="ARBA00022807"/>
    </source>
</evidence>
<keyword evidence="4" id="KW-0472">Membrane</keyword>
<evidence type="ECO:0000259" key="5">
    <source>
        <dbReference type="PROSITE" id="PS51935"/>
    </source>
</evidence>
<evidence type="ECO:0000313" key="9">
    <source>
        <dbReference type="Proteomes" id="UP001197492"/>
    </source>
</evidence>
<evidence type="ECO:0000256" key="1">
    <source>
        <dbReference type="ARBA" id="ARBA00022670"/>
    </source>
</evidence>
<organism evidence="6 8">
    <name type="scientific">Catenibacterium mitsuokai</name>
    <dbReference type="NCBI Taxonomy" id="100886"/>
    <lineage>
        <taxon>Bacteria</taxon>
        <taxon>Bacillati</taxon>
        <taxon>Bacillota</taxon>
        <taxon>Erysipelotrichia</taxon>
        <taxon>Erysipelotrichales</taxon>
        <taxon>Coprobacillaceae</taxon>
        <taxon>Catenibacterium</taxon>
    </lineage>
</organism>
<evidence type="ECO:0000313" key="6">
    <source>
        <dbReference type="EMBL" id="MBV3382979.1"/>
    </source>
</evidence>
<dbReference type="Pfam" id="PF00877">
    <property type="entry name" value="NLPC_P60"/>
    <property type="match status" value="1"/>
</dbReference>
<feature type="domain" description="NlpC/P60" evidence="5">
    <location>
        <begin position="373"/>
        <end position="494"/>
    </location>
</feature>
<dbReference type="InterPro" id="IPR051202">
    <property type="entry name" value="Peptidase_C40"/>
</dbReference>
<dbReference type="GO" id="GO:0008234">
    <property type="term" value="F:cysteine-type peptidase activity"/>
    <property type="evidence" value="ECO:0007669"/>
    <property type="project" value="UniProtKB-KW"/>
</dbReference>
<keyword evidence="3" id="KW-0788">Thiol protease</keyword>
<reference evidence="6 9" key="1">
    <citation type="submission" date="2021-06" db="EMBL/GenBank/DDBJ databases">
        <title>Collection of gut derived symbiotic bacterial strains cultured from healthy donors.</title>
        <authorList>
            <person name="Lin H."/>
            <person name="Littmann E."/>
            <person name="Pamer E.G."/>
        </authorList>
    </citation>
    <scope>NUCLEOTIDE SEQUENCE</scope>
    <source>
        <strain evidence="7 9">MSK.21.70</strain>
        <strain evidence="6">MSK.21.82</strain>
    </source>
</reference>
<accession>A0AAW4MVJ4</accession>
<evidence type="ECO:0000313" key="8">
    <source>
        <dbReference type="Proteomes" id="UP001196408"/>
    </source>
</evidence>
<keyword evidence="2" id="KW-0378">Hydrolase</keyword>
<evidence type="ECO:0000313" key="7">
    <source>
        <dbReference type="EMBL" id="MBV3393020.1"/>
    </source>
</evidence>
<dbReference type="InterPro" id="IPR000064">
    <property type="entry name" value="NLP_P60_dom"/>
</dbReference>
<dbReference type="AlphaFoldDB" id="A0AAW4MVJ4"/>
<evidence type="ECO:0000256" key="2">
    <source>
        <dbReference type="ARBA" id="ARBA00022801"/>
    </source>
</evidence>
<dbReference type="Proteomes" id="UP001197492">
    <property type="component" value="Unassembled WGS sequence"/>
</dbReference>